<protein>
    <recommendedName>
        <fullName evidence="3">DDE Tnp4 domain-containing protein</fullName>
    </recommendedName>
</protein>
<keyword evidence="2" id="KW-1185">Reference proteome</keyword>
<dbReference type="Proteomes" id="UP000655225">
    <property type="component" value="Unassembled WGS sequence"/>
</dbReference>
<dbReference type="EMBL" id="JABCRI010000015">
    <property type="protein sequence ID" value="KAF8392905.1"/>
    <property type="molecule type" value="Genomic_DNA"/>
</dbReference>
<gene>
    <name evidence="1" type="ORF">HHK36_021145</name>
</gene>
<name>A0A834YSK5_TETSI</name>
<proteinExistence type="predicted"/>
<dbReference type="PANTHER" id="PTHR22930:SF259">
    <property type="entry name" value="OS08G0106900 PROTEIN"/>
    <property type="match status" value="1"/>
</dbReference>
<comment type="caution">
    <text evidence="1">The sequence shown here is derived from an EMBL/GenBank/DDBJ whole genome shotgun (WGS) entry which is preliminary data.</text>
</comment>
<organism evidence="1 2">
    <name type="scientific">Tetracentron sinense</name>
    <name type="common">Spur-leaf</name>
    <dbReference type="NCBI Taxonomy" id="13715"/>
    <lineage>
        <taxon>Eukaryota</taxon>
        <taxon>Viridiplantae</taxon>
        <taxon>Streptophyta</taxon>
        <taxon>Embryophyta</taxon>
        <taxon>Tracheophyta</taxon>
        <taxon>Spermatophyta</taxon>
        <taxon>Magnoliopsida</taxon>
        <taxon>Trochodendrales</taxon>
        <taxon>Trochodendraceae</taxon>
        <taxon>Tetracentron</taxon>
    </lineage>
</organism>
<dbReference type="AlphaFoldDB" id="A0A834YSK5"/>
<evidence type="ECO:0008006" key="3">
    <source>
        <dbReference type="Google" id="ProtNLM"/>
    </source>
</evidence>
<sequence length="109" mass="12382">MAVVHTISKKLLCPYYAIREPRWSIDEDCVGAIDGSYIPTMVKIEDQPRYHTRKRRIAQNVMAAVGFDMKFTYVLAGWEGFARDPKVLRATIRDAPTKLLIPVGNPIAF</sequence>
<reference evidence="1 2" key="1">
    <citation type="submission" date="2020-04" db="EMBL/GenBank/DDBJ databases">
        <title>Plant Genome Project.</title>
        <authorList>
            <person name="Zhang R.-G."/>
        </authorList>
    </citation>
    <scope>NUCLEOTIDE SEQUENCE [LARGE SCALE GENOMIC DNA]</scope>
    <source>
        <strain evidence="1">YNK0</strain>
        <tissue evidence="1">Leaf</tissue>
    </source>
</reference>
<dbReference type="OrthoDB" id="682491at2759"/>
<evidence type="ECO:0000313" key="2">
    <source>
        <dbReference type="Proteomes" id="UP000655225"/>
    </source>
</evidence>
<evidence type="ECO:0000313" key="1">
    <source>
        <dbReference type="EMBL" id="KAF8392905.1"/>
    </source>
</evidence>
<accession>A0A834YSK5</accession>
<dbReference type="PANTHER" id="PTHR22930">
    <property type="match status" value="1"/>
</dbReference>
<dbReference type="InterPro" id="IPR045249">
    <property type="entry name" value="HARBI1-like"/>
</dbReference>